<evidence type="ECO:0000313" key="3">
    <source>
        <dbReference type="Proteomes" id="UP000265515"/>
    </source>
</evidence>
<keyword evidence="3" id="KW-1185">Reference proteome</keyword>
<dbReference type="Gramene" id="GBG79813">
    <property type="protein sequence ID" value="GBG79813"/>
    <property type="gene ID" value="CBR_g30076"/>
</dbReference>
<sequence length="561" mass="63089">MAEGCGFAKILRWRSSCLMKVLLNEVLQEPMPPDLCALLFQGRNLSSFLRDFQDFCLVKTWDKKAMWYMFPLFVCEGLSEEVYALKQKAETWDELESSLRLRFSEDGMEGQPGECPVPPSTGAPSQAELSGLQRQVGALEERLARLEEARRGELKVSEDSLSKPTDQGEKGVGKDDQEPPLSIGTPKRRAGVQARGRGEQCFEAKEEQNANMALPVIVPDPKRGLINMEAPSAAGRERQKSGWWPEHWVEEVRGRWERTGRTPRGSEEVSVTGEKGELGPPKLTKAQRKARNRAQGGQGTEKGQCPRQEVAAPREMEGEFAQKGPLAAEQALYRQWTPYDRMGVGPEIGMDFFKGYHVSKFIEKFGRIAAYYEWSEERMLKEVIRFIHIGLKDEVDRLIKGAGSSWRKFCDDMRHKYWLGEEHPARSDPEKVPRSLVAQTQPRRPLQLPPQQVSQGGGTNEEGQRQGARRGRENGGRDREGRSGSRGGFAGWENDISRHCAKEGHIIKFCWVRRADEASGLIRTDIEGNVFDRTGEYIDPTIPGGTRKEALRRDGASSTAS</sequence>
<dbReference type="EMBL" id="BFEA01000328">
    <property type="protein sequence ID" value="GBG79813.1"/>
    <property type="molecule type" value="Genomic_DNA"/>
</dbReference>
<organism evidence="2 3">
    <name type="scientific">Chara braunii</name>
    <name type="common">Braun's stonewort</name>
    <dbReference type="NCBI Taxonomy" id="69332"/>
    <lineage>
        <taxon>Eukaryota</taxon>
        <taxon>Viridiplantae</taxon>
        <taxon>Streptophyta</taxon>
        <taxon>Charophyceae</taxon>
        <taxon>Charales</taxon>
        <taxon>Characeae</taxon>
        <taxon>Chara</taxon>
    </lineage>
</organism>
<feature type="compositionally biased region" description="Basic and acidic residues" evidence="1">
    <location>
        <begin position="546"/>
        <end position="555"/>
    </location>
</feature>
<dbReference type="AlphaFoldDB" id="A0A388LC89"/>
<feature type="region of interest" description="Disordered" evidence="1">
    <location>
        <begin position="150"/>
        <end position="200"/>
    </location>
</feature>
<protein>
    <submittedName>
        <fullName evidence="2">Uncharacterized protein</fullName>
    </submittedName>
</protein>
<comment type="caution">
    <text evidence="2">The sequence shown here is derived from an EMBL/GenBank/DDBJ whole genome shotgun (WGS) entry which is preliminary data.</text>
</comment>
<feature type="region of interest" description="Disordered" evidence="1">
    <location>
        <begin position="422"/>
        <end position="492"/>
    </location>
</feature>
<accession>A0A388LC89</accession>
<evidence type="ECO:0000256" key="1">
    <source>
        <dbReference type="SAM" id="MobiDB-lite"/>
    </source>
</evidence>
<evidence type="ECO:0000313" key="2">
    <source>
        <dbReference type="EMBL" id="GBG79813.1"/>
    </source>
</evidence>
<feature type="region of interest" description="Disordered" evidence="1">
    <location>
        <begin position="259"/>
        <end position="321"/>
    </location>
</feature>
<proteinExistence type="predicted"/>
<reference evidence="2 3" key="1">
    <citation type="journal article" date="2018" name="Cell">
        <title>The Chara Genome: Secondary Complexity and Implications for Plant Terrestrialization.</title>
        <authorList>
            <person name="Nishiyama T."/>
            <person name="Sakayama H."/>
            <person name="Vries J.D."/>
            <person name="Buschmann H."/>
            <person name="Saint-Marcoux D."/>
            <person name="Ullrich K.K."/>
            <person name="Haas F.B."/>
            <person name="Vanderstraeten L."/>
            <person name="Becker D."/>
            <person name="Lang D."/>
            <person name="Vosolsobe S."/>
            <person name="Rombauts S."/>
            <person name="Wilhelmsson P.K.I."/>
            <person name="Janitza P."/>
            <person name="Kern R."/>
            <person name="Heyl A."/>
            <person name="Rumpler F."/>
            <person name="Villalobos L.I.A.C."/>
            <person name="Clay J.M."/>
            <person name="Skokan R."/>
            <person name="Toyoda A."/>
            <person name="Suzuki Y."/>
            <person name="Kagoshima H."/>
            <person name="Schijlen E."/>
            <person name="Tajeshwar N."/>
            <person name="Catarino B."/>
            <person name="Hetherington A.J."/>
            <person name="Saltykova A."/>
            <person name="Bonnot C."/>
            <person name="Breuninger H."/>
            <person name="Symeonidi A."/>
            <person name="Radhakrishnan G.V."/>
            <person name="Van Nieuwerburgh F."/>
            <person name="Deforce D."/>
            <person name="Chang C."/>
            <person name="Karol K.G."/>
            <person name="Hedrich R."/>
            <person name="Ulvskov P."/>
            <person name="Glockner G."/>
            <person name="Delwiche C.F."/>
            <person name="Petrasek J."/>
            <person name="Van de Peer Y."/>
            <person name="Friml J."/>
            <person name="Beilby M."/>
            <person name="Dolan L."/>
            <person name="Kohara Y."/>
            <person name="Sugano S."/>
            <person name="Fujiyama A."/>
            <person name="Delaux P.-M."/>
            <person name="Quint M."/>
            <person name="TheiBen G."/>
            <person name="Hagemann M."/>
            <person name="Harholt J."/>
            <person name="Dunand C."/>
            <person name="Zachgo S."/>
            <person name="Langdale J."/>
            <person name="Maumus F."/>
            <person name="Straeten D.V.D."/>
            <person name="Gould S.B."/>
            <person name="Rensing S.A."/>
        </authorList>
    </citation>
    <scope>NUCLEOTIDE SEQUENCE [LARGE SCALE GENOMIC DNA]</scope>
    <source>
        <strain evidence="2 3">S276</strain>
    </source>
</reference>
<name>A0A388LC89_CHABU</name>
<feature type="region of interest" description="Disordered" evidence="1">
    <location>
        <begin position="106"/>
        <end position="127"/>
    </location>
</feature>
<gene>
    <name evidence="2" type="ORF">CBR_g30076</name>
</gene>
<feature type="compositionally biased region" description="Low complexity" evidence="1">
    <location>
        <begin position="441"/>
        <end position="452"/>
    </location>
</feature>
<dbReference type="Proteomes" id="UP000265515">
    <property type="component" value="Unassembled WGS sequence"/>
</dbReference>
<feature type="compositionally biased region" description="Basic and acidic residues" evidence="1">
    <location>
        <begin position="422"/>
        <end position="433"/>
    </location>
</feature>
<feature type="compositionally biased region" description="Basic and acidic residues" evidence="1">
    <location>
        <begin position="150"/>
        <end position="177"/>
    </location>
</feature>
<feature type="region of interest" description="Disordered" evidence="1">
    <location>
        <begin position="542"/>
        <end position="561"/>
    </location>
</feature>
<feature type="compositionally biased region" description="Basic and acidic residues" evidence="1">
    <location>
        <begin position="470"/>
        <end position="483"/>
    </location>
</feature>